<evidence type="ECO:0000259" key="1">
    <source>
        <dbReference type="PROSITE" id="PS50883"/>
    </source>
</evidence>
<name>A0A1G6MCG7_9BACT</name>
<dbReference type="SUPFAM" id="SSF141868">
    <property type="entry name" value="EAL domain-like"/>
    <property type="match status" value="1"/>
</dbReference>
<dbReference type="Proteomes" id="UP000199411">
    <property type="component" value="Unassembled WGS sequence"/>
</dbReference>
<keyword evidence="3" id="KW-1185">Reference proteome</keyword>
<dbReference type="EMBL" id="FMYU01000006">
    <property type="protein sequence ID" value="SDC53121.1"/>
    <property type="molecule type" value="Genomic_DNA"/>
</dbReference>
<dbReference type="OrthoDB" id="9805474at2"/>
<dbReference type="InterPro" id="IPR035919">
    <property type="entry name" value="EAL_sf"/>
</dbReference>
<sequence length="131" mass="16158">MKQEGIENEYLFFLFNYLPCDLLQGYFISKPIPYHEFINFVKNFKPDSTFIEFQQNNSKILNLKIAQVKYFIYKYFKIIRNILQNNDSDKQLNDLSKIIEFDHKKCDFGKWYYSVYPLYEKNIFRKKRRKT</sequence>
<dbReference type="AlphaFoldDB" id="A0A1G6MCG7"/>
<keyword evidence="2" id="KW-0675">Receptor</keyword>
<organism evidence="2 3">
    <name type="scientific">Desulfurella multipotens</name>
    <dbReference type="NCBI Taxonomy" id="79269"/>
    <lineage>
        <taxon>Bacteria</taxon>
        <taxon>Pseudomonadati</taxon>
        <taxon>Campylobacterota</taxon>
        <taxon>Desulfurellia</taxon>
        <taxon>Desulfurellales</taxon>
        <taxon>Desulfurellaceae</taxon>
        <taxon>Desulfurella</taxon>
    </lineage>
</organism>
<gene>
    <name evidence="2" type="ORF">SAMN05660835_00955</name>
</gene>
<evidence type="ECO:0000313" key="3">
    <source>
        <dbReference type="Proteomes" id="UP000199411"/>
    </source>
</evidence>
<dbReference type="PROSITE" id="PS50883">
    <property type="entry name" value="EAL"/>
    <property type="match status" value="1"/>
</dbReference>
<dbReference type="InterPro" id="IPR001633">
    <property type="entry name" value="EAL_dom"/>
</dbReference>
<feature type="domain" description="EAL" evidence="1">
    <location>
        <begin position="1"/>
        <end position="45"/>
    </location>
</feature>
<protein>
    <submittedName>
        <fullName evidence="2">Chemoreceptor zinc-binding domain</fullName>
    </submittedName>
</protein>
<accession>A0A1G6MCG7</accession>
<proteinExistence type="predicted"/>
<dbReference type="Gene3D" id="3.20.20.450">
    <property type="entry name" value="EAL domain"/>
    <property type="match status" value="1"/>
</dbReference>
<reference evidence="3" key="1">
    <citation type="submission" date="2016-10" db="EMBL/GenBank/DDBJ databases">
        <authorList>
            <person name="Varghese N."/>
            <person name="Submissions S."/>
        </authorList>
    </citation>
    <scope>NUCLEOTIDE SEQUENCE [LARGE SCALE GENOMIC DNA]</scope>
    <source>
        <strain evidence="3">DSM 8415</strain>
    </source>
</reference>
<dbReference type="RefSeq" id="WP_092128558.1">
    <property type="nucleotide sequence ID" value="NZ_FMYU01000006.1"/>
</dbReference>
<evidence type="ECO:0000313" key="2">
    <source>
        <dbReference type="EMBL" id="SDC53121.1"/>
    </source>
</evidence>